<proteinExistence type="predicted"/>
<organism evidence="2 3">
    <name type="scientific">Ophiophagus hannah</name>
    <name type="common">King cobra</name>
    <name type="synonym">Naja hannah</name>
    <dbReference type="NCBI Taxonomy" id="8665"/>
    <lineage>
        <taxon>Eukaryota</taxon>
        <taxon>Metazoa</taxon>
        <taxon>Chordata</taxon>
        <taxon>Craniata</taxon>
        <taxon>Vertebrata</taxon>
        <taxon>Euteleostomi</taxon>
        <taxon>Lepidosauria</taxon>
        <taxon>Squamata</taxon>
        <taxon>Bifurcata</taxon>
        <taxon>Unidentata</taxon>
        <taxon>Episquamata</taxon>
        <taxon>Toxicofera</taxon>
        <taxon>Serpentes</taxon>
        <taxon>Colubroidea</taxon>
        <taxon>Elapidae</taxon>
        <taxon>Elapinae</taxon>
        <taxon>Ophiophagus</taxon>
    </lineage>
</organism>
<comment type="caution">
    <text evidence="2">The sequence shown here is derived from an EMBL/GenBank/DDBJ whole genome shotgun (WGS) entry which is preliminary data.</text>
</comment>
<evidence type="ECO:0000313" key="2">
    <source>
        <dbReference type="EMBL" id="ETE64479.1"/>
    </source>
</evidence>
<dbReference type="AlphaFoldDB" id="V8NQG0"/>
<protein>
    <submittedName>
        <fullName evidence="2">Uncharacterized protein</fullName>
    </submittedName>
</protein>
<dbReference type="Proteomes" id="UP000018936">
    <property type="component" value="Unassembled WGS sequence"/>
</dbReference>
<sequence length="108" mass="12031">MRRQKTEDRREGRKEGRKEGERKGGRGIALPKPPELLLRGGPLHSSLASPEAPGSPLLPKVWMTPQDREPPCPHLQDWSPGTGKEPPPFWQKTLQSLDDNAETPKGPQ</sequence>
<feature type="compositionally biased region" description="Basic and acidic residues" evidence="1">
    <location>
        <begin position="1"/>
        <end position="24"/>
    </location>
</feature>
<evidence type="ECO:0000256" key="1">
    <source>
        <dbReference type="SAM" id="MobiDB-lite"/>
    </source>
</evidence>
<feature type="non-terminal residue" evidence="2">
    <location>
        <position position="1"/>
    </location>
</feature>
<keyword evidence="3" id="KW-1185">Reference proteome</keyword>
<accession>V8NQG0</accession>
<gene>
    <name evidence="2" type="ORF">L345_09755</name>
</gene>
<dbReference type="EMBL" id="AZIM01002237">
    <property type="protein sequence ID" value="ETE64479.1"/>
    <property type="molecule type" value="Genomic_DNA"/>
</dbReference>
<feature type="region of interest" description="Disordered" evidence="1">
    <location>
        <begin position="1"/>
        <end position="108"/>
    </location>
</feature>
<name>V8NQG0_OPHHA</name>
<evidence type="ECO:0000313" key="3">
    <source>
        <dbReference type="Proteomes" id="UP000018936"/>
    </source>
</evidence>
<reference evidence="2 3" key="1">
    <citation type="journal article" date="2013" name="Proc. Natl. Acad. Sci. U.S.A.">
        <title>The king cobra genome reveals dynamic gene evolution and adaptation in the snake venom system.</title>
        <authorList>
            <person name="Vonk F.J."/>
            <person name="Casewell N.R."/>
            <person name="Henkel C.V."/>
            <person name="Heimberg A.M."/>
            <person name="Jansen H.J."/>
            <person name="McCleary R.J."/>
            <person name="Kerkkamp H.M."/>
            <person name="Vos R.A."/>
            <person name="Guerreiro I."/>
            <person name="Calvete J.J."/>
            <person name="Wuster W."/>
            <person name="Woods A.E."/>
            <person name="Logan J.M."/>
            <person name="Harrison R.A."/>
            <person name="Castoe T.A."/>
            <person name="de Koning A.P."/>
            <person name="Pollock D.D."/>
            <person name="Yandell M."/>
            <person name="Calderon D."/>
            <person name="Renjifo C."/>
            <person name="Currier R.B."/>
            <person name="Salgado D."/>
            <person name="Pla D."/>
            <person name="Sanz L."/>
            <person name="Hyder A.S."/>
            <person name="Ribeiro J.M."/>
            <person name="Arntzen J.W."/>
            <person name="van den Thillart G.E."/>
            <person name="Boetzer M."/>
            <person name="Pirovano W."/>
            <person name="Dirks R.P."/>
            <person name="Spaink H.P."/>
            <person name="Duboule D."/>
            <person name="McGlinn E."/>
            <person name="Kini R.M."/>
            <person name="Richardson M.K."/>
        </authorList>
    </citation>
    <scope>NUCLEOTIDE SEQUENCE</scope>
    <source>
        <tissue evidence="2">Blood</tissue>
    </source>
</reference>